<dbReference type="EMBL" id="UOFE01000013">
    <property type="protein sequence ID" value="VAW51061.1"/>
    <property type="molecule type" value="Genomic_DNA"/>
</dbReference>
<reference evidence="1" key="1">
    <citation type="submission" date="2018-06" db="EMBL/GenBank/DDBJ databases">
        <authorList>
            <person name="Zhirakovskaya E."/>
        </authorList>
    </citation>
    <scope>NUCLEOTIDE SEQUENCE</scope>
</reference>
<dbReference type="AlphaFoldDB" id="A0A3B0W6X4"/>
<evidence type="ECO:0000313" key="1">
    <source>
        <dbReference type="EMBL" id="VAW51061.1"/>
    </source>
</evidence>
<accession>A0A3B0W6X4</accession>
<organism evidence="1">
    <name type="scientific">hydrothermal vent metagenome</name>
    <dbReference type="NCBI Taxonomy" id="652676"/>
    <lineage>
        <taxon>unclassified sequences</taxon>
        <taxon>metagenomes</taxon>
        <taxon>ecological metagenomes</taxon>
    </lineage>
</organism>
<proteinExistence type="predicted"/>
<gene>
    <name evidence="1" type="ORF">MNBD_GAMMA05-939</name>
</gene>
<protein>
    <submittedName>
        <fullName evidence="1">Uncharacterized protein</fullName>
    </submittedName>
</protein>
<name>A0A3B0W6X4_9ZZZZ</name>
<sequence length="152" mass="16818">MKIINKIFLTVLSVIFGIYLIVSNSAPSSTAKTIPLSLIKSTVNVREGLIPDLDLAATTKYLEKHLVADTTSIQSENPHLPVSNIEQYNDYELGGNSNDVMTYKPLETGQSRMFLNPSQYGASATQDIQDNVNDGYFLQPGQSRRFFPVSDN</sequence>